<keyword evidence="1" id="KW-0472">Membrane</keyword>
<dbReference type="EMBL" id="FN650140">
    <property type="protein sequence ID" value="CBJ11870.1"/>
    <property type="molecule type" value="Genomic_DNA"/>
</dbReference>
<sequence>MSLLFDLVIEPKESKTYLRLVLIIYLFTVILILYSSIYLFLKFVLIGYIAFLLRLDWINRKPSVEIKKIQLINNQWVLDFRDGKRENYLQATILINNVLFSLIQLTHSQRKKCIILFHDQLTATQLRFLYFKTQD</sequence>
<dbReference type="AlphaFoldDB" id="D3HSI2"/>
<protein>
    <recommendedName>
        <fullName evidence="4">Transmembrane protein</fullName>
    </recommendedName>
</protein>
<name>D3HSI2_LEGLN</name>
<evidence type="ECO:0000256" key="1">
    <source>
        <dbReference type="SAM" id="Phobius"/>
    </source>
</evidence>
<keyword evidence="1" id="KW-1133">Transmembrane helix</keyword>
<evidence type="ECO:0000313" key="2">
    <source>
        <dbReference type="EMBL" id="CBJ11870.1"/>
    </source>
</evidence>
<dbReference type="eggNOG" id="ENOG5032BHC">
    <property type="taxonomic scope" value="Bacteria"/>
</dbReference>
<evidence type="ECO:0000313" key="3">
    <source>
        <dbReference type="Proteomes" id="UP000001060"/>
    </source>
</evidence>
<dbReference type="HOGENOM" id="CLU_1862689_0_0_6"/>
<feature type="transmembrane region" description="Helical" evidence="1">
    <location>
        <begin position="20"/>
        <end position="53"/>
    </location>
</feature>
<accession>D3HSI2</accession>
<organism evidence="2 3">
    <name type="scientific">Legionella longbeachae serogroup 1 (strain NSW150)</name>
    <dbReference type="NCBI Taxonomy" id="661367"/>
    <lineage>
        <taxon>Bacteria</taxon>
        <taxon>Pseudomonadati</taxon>
        <taxon>Pseudomonadota</taxon>
        <taxon>Gammaproteobacteria</taxon>
        <taxon>Legionellales</taxon>
        <taxon>Legionellaceae</taxon>
        <taxon>Legionella</taxon>
    </lineage>
</organism>
<keyword evidence="1" id="KW-0812">Transmembrane</keyword>
<proteinExistence type="predicted"/>
<keyword evidence="3" id="KW-1185">Reference proteome</keyword>
<dbReference type="KEGG" id="llo:LLO_1503"/>
<reference evidence="2 3" key="1">
    <citation type="journal article" date="2010" name="PLoS Genet.">
        <title>Analysis of the Legionella longbeachae genome and transcriptome uncovers unique strategies to cause Legionnaires' disease.</title>
        <authorList>
            <person name="Cazalet C."/>
            <person name="Gomez-Valero L."/>
            <person name="Rusniok C."/>
            <person name="Lomma M."/>
            <person name="Dervins-Ravault D."/>
            <person name="Newton H."/>
            <person name="Sansom F."/>
            <person name="Jarraud S."/>
            <person name="Zidane N."/>
            <person name="Ma L."/>
            <person name="Bouchier C."/>
            <person name="Etienne J."/>
            <person name="Hartland E."/>
            <person name="Buchrieser C."/>
        </authorList>
    </citation>
    <scope>NUCLEOTIDE SEQUENCE [LARGE SCALE GENOMIC DNA]</scope>
    <source>
        <strain evidence="2 3">NSW150</strain>
    </source>
</reference>
<gene>
    <name evidence="2" type="ordered locus">LLO_1503</name>
</gene>
<dbReference type="STRING" id="661367.LLO_1503"/>
<dbReference type="Proteomes" id="UP000001060">
    <property type="component" value="Chromosome"/>
</dbReference>
<evidence type="ECO:0008006" key="4">
    <source>
        <dbReference type="Google" id="ProtNLM"/>
    </source>
</evidence>
<dbReference type="OrthoDB" id="5654272at2"/>